<evidence type="ECO:0000259" key="4">
    <source>
        <dbReference type="PROSITE" id="PS00662"/>
    </source>
</evidence>
<comment type="caution">
    <text evidence="5">The sequence shown here is derived from an EMBL/GenBank/DDBJ whole genome shotgun (WGS) entry which is preliminary data.</text>
</comment>
<dbReference type="PATRIC" id="fig|665952.3.peg.3139"/>
<dbReference type="Gene3D" id="3.30.450.90">
    <property type="match status" value="1"/>
</dbReference>
<evidence type="ECO:0000256" key="3">
    <source>
        <dbReference type="ARBA" id="ARBA00022840"/>
    </source>
</evidence>
<reference evidence="5 6" key="1">
    <citation type="submission" date="2011-09" db="EMBL/GenBank/DDBJ databases">
        <title>The Genome Sequence of Bacillus smithii 7_3_47FAA.</title>
        <authorList>
            <consortium name="The Broad Institute Genome Sequencing Platform"/>
            <person name="Earl A."/>
            <person name="Ward D."/>
            <person name="Feldgarden M."/>
            <person name="Gevers D."/>
            <person name="Daigneault M."/>
            <person name="Strauss J."/>
            <person name="Allen-Vercoe E."/>
            <person name="Young S.K."/>
            <person name="Zeng Q."/>
            <person name="Gargeya S."/>
            <person name="Fitzgerald M."/>
            <person name="Haas B."/>
            <person name="Abouelleil A."/>
            <person name="Alvarado L."/>
            <person name="Arachchi H.M."/>
            <person name="Berlin A."/>
            <person name="Brown A."/>
            <person name="Chapman S.B."/>
            <person name="Chen Z."/>
            <person name="Dunbar C."/>
            <person name="Freedman E."/>
            <person name="Gearin G."/>
            <person name="Goldberg J."/>
            <person name="Griggs A."/>
            <person name="Gujja S."/>
            <person name="Heiman D."/>
            <person name="Howarth C."/>
            <person name="Larson L."/>
            <person name="Lui A."/>
            <person name="MacDonald P.J.P."/>
            <person name="Montmayeur A."/>
            <person name="Murphy C."/>
            <person name="Neiman D."/>
            <person name="Pearson M."/>
            <person name="Priest M."/>
            <person name="Roberts A."/>
            <person name="Saif S."/>
            <person name="Shea T."/>
            <person name="Shenoy N."/>
            <person name="Sisk P."/>
            <person name="Stolte C."/>
            <person name="Sykes S."/>
            <person name="Wortman J."/>
            <person name="Nusbaum C."/>
            <person name="Birren B."/>
        </authorList>
    </citation>
    <scope>NUCLEOTIDE SEQUENCE [LARGE SCALE GENOMIC DNA]</scope>
    <source>
        <strain evidence="5 6">7_3_47FAA</strain>
    </source>
</reference>
<dbReference type="PROSITE" id="PS00662">
    <property type="entry name" value="T2SP_E"/>
    <property type="match status" value="1"/>
</dbReference>
<organism evidence="5 6">
    <name type="scientific">Bacillus smithii 7_3_47FAA</name>
    <dbReference type="NCBI Taxonomy" id="665952"/>
    <lineage>
        <taxon>Bacteria</taxon>
        <taxon>Bacillati</taxon>
        <taxon>Bacillota</taxon>
        <taxon>Bacilli</taxon>
        <taxon>Bacillales</taxon>
        <taxon>Bacillaceae</taxon>
        <taxon>Bacillus</taxon>
    </lineage>
</organism>
<dbReference type="RefSeq" id="WP_003355332.1">
    <property type="nucleotide sequence ID" value="NZ_JH414764.1"/>
</dbReference>
<evidence type="ECO:0000313" key="5">
    <source>
        <dbReference type="EMBL" id="EHL73677.1"/>
    </source>
</evidence>
<evidence type="ECO:0000313" key="6">
    <source>
        <dbReference type="Proteomes" id="UP000011747"/>
    </source>
</evidence>
<dbReference type="InterPro" id="IPR001482">
    <property type="entry name" value="T2SS/T4SS_dom"/>
</dbReference>
<evidence type="ECO:0000256" key="1">
    <source>
        <dbReference type="ARBA" id="ARBA00006611"/>
    </source>
</evidence>
<dbReference type="AlphaFoldDB" id="G9QPN6"/>
<dbReference type="InterPro" id="IPR047667">
    <property type="entry name" value="ATPase_ComGA"/>
</dbReference>
<dbReference type="GO" id="GO:0005524">
    <property type="term" value="F:ATP binding"/>
    <property type="evidence" value="ECO:0007669"/>
    <property type="project" value="UniProtKB-KW"/>
</dbReference>
<dbReference type="InterPro" id="IPR027417">
    <property type="entry name" value="P-loop_NTPase"/>
</dbReference>
<dbReference type="SUPFAM" id="SSF52540">
    <property type="entry name" value="P-loop containing nucleoside triphosphate hydrolases"/>
    <property type="match status" value="1"/>
</dbReference>
<dbReference type="Pfam" id="PF00437">
    <property type="entry name" value="T2SSE"/>
    <property type="match status" value="1"/>
</dbReference>
<keyword evidence="2" id="KW-0547">Nucleotide-binding</keyword>
<dbReference type="Proteomes" id="UP000011747">
    <property type="component" value="Unassembled WGS sequence"/>
</dbReference>
<dbReference type="HOGENOM" id="CLU_013446_2_2_9"/>
<evidence type="ECO:0000256" key="2">
    <source>
        <dbReference type="ARBA" id="ARBA00022741"/>
    </source>
</evidence>
<dbReference type="EMBL" id="ACWF01000156">
    <property type="protein sequence ID" value="EHL73677.1"/>
    <property type="molecule type" value="Genomic_DNA"/>
</dbReference>
<dbReference type="PANTHER" id="PTHR30258:SF2">
    <property type="entry name" value="COMG OPERON PROTEIN 1"/>
    <property type="match status" value="1"/>
</dbReference>
<keyword evidence="3" id="KW-0067">ATP-binding</keyword>
<proteinExistence type="inferred from homology"/>
<accession>G9QPN6</accession>
<name>G9QPN6_9BACI</name>
<keyword evidence="6" id="KW-1185">Reference proteome</keyword>
<dbReference type="NCBIfam" id="NF041000">
    <property type="entry name" value="ATPase_ComGA"/>
    <property type="match status" value="1"/>
</dbReference>
<dbReference type="CDD" id="cd01129">
    <property type="entry name" value="PulE-GspE-like"/>
    <property type="match status" value="1"/>
</dbReference>
<dbReference type="GO" id="GO:0016887">
    <property type="term" value="F:ATP hydrolysis activity"/>
    <property type="evidence" value="ECO:0007669"/>
    <property type="project" value="TreeGrafter"/>
</dbReference>
<gene>
    <name evidence="5" type="ORF">HMPREF1015_00253</name>
</gene>
<sequence length="359" mass="40645">MSYERNVEQLVEDALSLFATDIHFEPKTHGYQVQLRTHGLLTPFLKLTVKEGERLISQFKYMASMDISEKRKPQSGSLLLETKKGKIALRVSTLPSVLQRESLAIRLSPQKSFMDVYRLSLFPNSVKKLLALLRYSHGLMIFTGPTGSGKTTTLYSLVSHSTRHFNQKVITLEDPVERQNDGWLQLQVNEKAGLTYSAGLKAILRHDPDIVIVGEIRDEETARITMRAALTGHLVLTTMHTKDAKGAIYRLLEFGIEWHDIQQTLVAVSAQRLVRLLCPFCGESCSPYCPSQFRQKRATIYEIISGAVLQEVLKEAVGKEGRYTYPTLKQLIRKGIGLGFLANDELDRWVLEEETPKKI</sequence>
<protein>
    <recommendedName>
        <fullName evidence="4">Bacterial type II secretion system protein E domain-containing protein</fullName>
    </recommendedName>
</protein>
<feature type="domain" description="Bacterial type II secretion system protein E" evidence="4">
    <location>
        <begin position="204"/>
        <end position="218"/>
    </location>
</feature>
<dbReference type="GO" id="GO:0005886">
    <property type="term" value="C:plasma membrane"/>
    <property type="evidence" value="ECO:0007669"/>
    <property type="project" value="TreeGrafter"/>
</dbReference>
<dbReference type="Gene3D" id="3.40.50.300">
    <property type="entry name" value="P-loop containing nucleotide triphosphate hydrolases"/>
    <property type="match status" value="1"/>
</dbReference>
<comment type="similarity">
    <text evidence="1">Belongs to the GSP E family.</text>
</comment>
<dbReference type="PANTHER" id="PTHR30258">
    <property type="entry name" value="TYPE II SECRETION SYSTEM PROTEIN GSPE-RELATED"/>
    <property type="match status" value="1"/>
</dbReference>